<dbReference type="AlphaFoldDB" id="A0A7J5AG18"/>
<sequence>FTGLASDTYEVIITDANGCATGASTVTVAAPNALTGTASITQPYTCVQQGVITFATPTGGTAPYTYGIDGVFSNNPVKPNLTDATYALVIRDANNCEFTLPSITIAPLPTAPTLGSSIAYNCDGTGNVTITPNVGTYTYSLDGGAAQASNVFNNVSVGSHTFTVNYGSSCTEDIIVNVAAGQEFTASITGNTDSTCNNADDGTITINASNYGGVSYDYSIDGGVNWVNTTVNPVIITGLDNITHDVRVRATVGLLTCPLNLGTVTISEPAAVGVTATITKPATCAAPTGATIEAVATGGTAPYEYSIDGGATWQNSGVFTDVAASGTAYTITARDSRNCASTSNATITVNAPDTVTHTATVTQCYNGSNGQIVVNVTQGNGDYQFSLDGGPWQTPTPSTATTYTFSGLTPNTYTIDVRDGSGCVSAQSTHTLNPQLGLTTTLVDETCNTGTIT</sequence>
<dbReference type="OrthoDB" id="607469at2"/>
<evidence type="ECO:0000313" key="2">
    <source>
        <dbReference type="Proteomes" id="UP000467305"/>
    </source>
</evidence>
<dbReference type="RefSeq" id="WP_150900162.1">
    <property type="nucleotide sequence ID" value="NZ_WAAU01000019.1"/>
</dbReference>
<feature type="non-terminal residue" evidence="1">
    <location>
        <position position="1"/>
    </location>
</feature>
<protein>
    <recommendedName>
        <fullName evidence="3">Adhesin</fullName>
    </recommendedName>
</protein>
<dbReference type="Proteomes" id="UP000467305">
    <property type="component" value="Unassembled WGS sequence"/>
</dbReference>
<reference evidence="1 2" key="1">
    <citation type="submission" date="2019-09" db="EMBL/GenBank/DDBJ databases">
        <authorList>
            <person name="Cao W.R."/>
        </authorList>
    </citation>
    <scope>NUCLEOTIDE SEQUENCE [LARGE SCALE GENOMIC DNA]</scope>
    <source>
        <strain evidence="2">a4</strain>
    </source>
</reference>
<comment type="caution">
    <text evidence="1">The sequence shown here is derived from an EMBL/GenBank/DDBJ whole genome shotgun (WGS) entry which is preliminary data.</text>
</comment>
<proteinExistence type="predicted"/>
<evidence type="ECO:0000313" key="1">
    <source>
        <dbReference type="EMBL" id="KAB1156378.1"/>
    </source>
</evidence>
<dbReference type="Pfam" id="PF13573">
    <property type="entry name" value="SprB"/>
    <property type="match status" value="1"/>
</dbReference>
<organism evidence="1 2">
    <name type="scientific">Tenacibaculum aiptasiae</name>
    <dbReference type="NCBI Taxonomy" id="426481"/>
    <lineage>
        <taxon>Bacteria</taxon>
        <taxon>Pseudomonadati</taxon>
        <taxon>Bacteroidota</taxon>
        <taxon>Flavobacteriia</taxon>
        <taxon>Flavobacteriales</taxon>
        <taxon>Flavobacteriaceae</taxon>
        <taxon>Tenacibaculum</taxon>
    </lineage>
</organism>
<keyword evidence="2" id="KW-1185">Reference proteome</keyword>
<feature type="non-terminal residue" evidence="1">
    <location>
        <position position="453"/>
    </location>
</feature>
<evidence type="ECO:0008006" key="3">
    <source>
        <dbReference type="Google" id="ProtNLM"/>
    </source>
</evidence>
<dbReference type="EMBL" id="WAAU01000019">
    <property type="protein sequence ID" value="KAB1156378.1"/>
    <property type="molecule type" value="Genomic_DNA"/>
</dbReference>
<accession>A0A7J5AG18</accession>
<name>A0A7J5AG18_9FLAO</name>
<gene>
    <name evidence="1" type="ORF">F7018_11215</name>
</gene>
<dbReference type="InterPro" id="IPR025667">
    <property type="entry name" value="SprB_repeat"/>
</dbReference>